<name>A0A0W8I3K2_9MICO</name>
<organism evidence="2 3">
    <name type="scientific">Serinicoccus chungangensis</name>
    <dbReference type="NCBI Taxonomy" id="767452"/>
    <lineage>
        <taxon>Bacteria</taxon>
        <taxon>Bacillati</taxon>
        <taxon>Actinomycetota</taxon>
        <taxon>Actinomycetes</taxon>
        <taxon>Micrococcales</taxon>
        <taxon>Ornithinimicrobiaceae</taxon>
        <taxon>Serinicoccus</taxon>
    </lineage>
</organism>
<feature type="compositionally biased region" description="Polar residues" evidence="1">
    <location>
        <begin position="1"/>
        <end position="17"/>
    </location>
</feature>
<dbReference type="Proteomes" id="UP000054837">
    <property type="component" value="Unassembled WGS sequence"/>
</dbReference>
<feature type="compositionally biased region" description="Low complexity" evidence="1">
    <location>
        <begin position="148"/>
        <end position="162"/>
    </location>
</feature>
<protein>
    <submittedName>
        <fullName evidence="2">Uncharacterized protein</fullName>
    </submittedName>
</protein>
<feature type="compositionally biased region" description="Polar residues" evidence="1">
    <location>
        <begin position="35"/>
        <end position="45"/>
    </location>
</feature>
<feature type="compositionally biased region" description="Low complexity" evidence="1">
    <location>
        <begin position="103"/>
        <end position="121"/>
    </location>
</feature>
<feature type="region of interest" description="Disordered" evidence="1">
    <location>
        <begin position="1"/>
        <end position="83"/>
    </location>
</feature>
<dbReference type="STRING" id="767452.AVL62_14275"/>
<reference evidence="2 3" key="1">
    <citation type="submission" date="2015-12" db="EMBL/GenBank/DDBJ databases">
        <title>Serinicoccus chungangenesis strain CD08_5 genome sequencing and assembly.</title>
        <authorList>
            <person name="Chander A.M."/>
            <person name="Kaur G."/>
            <person name="Nair G.R."/>
            <person name="Dhawan D.K."/>
            <person name="Kochhar R.K."/>
            <person name="Mayilraj S."/>
            <person name="Bhadada S.K."/>
        </authorList>
    </citation>
    <scope>NUCLEOTIDE SEQUENCE [LARGE SCALE GENOMIC DNA]</scope>
    <source>
        <strain evidence="2 3">CD08_5</strain>
    </source>
</reference>
<gene>
    <name evidence="2" type="ORF">AVL62_14275</name>
</gene>
<feature type="region of interest" description="Disordered" evidence="1">
    <location>
        <begin position="101"/>
        <end position="181"/>
    </location>
</feature>
<proteinExistence type="predicted"/>
<evidence type="ECO:0000313" key="2">
    <source>
        <dbReference type="EMBL" id="KUG52488.1"/>
    </source>
</evidence>
<dbReference type="EMBL" id="LQBL01000030">
    <property type="protein sequence ID" value="KUG52488.1"/>
    <property type="molecule type" value="Genomic_DNA"/>
</dbReference>
<accession>A0A0W8I3K2</accession>
<sequence length="181" mass="19009">MVTRGRITSSAPRTAPTTVCRAGRSRPRRHATMTIAASTSTGNGRTRQERPSRTPAVQLRSRCHAHRPSSRRLTPSRSVDTRASRASTGLAARWAACQGRPGARLTSASTARPTSTTDTSAQRVKTHCWAARPSPARGETWASSHITAPGSGAVPVAAPSPAQGSERSASGELTCTTGRSE</sequence>
<evidence type="ECO:0000256" key="1">
    <source>
        <dbReference type="SAM" id="MobiDB-lite"/>
    </source>
</evidence>
<feature type="compositionally biased region" description="Basic residues" evidence="1">
    <location>
        <begin position="61"/>
        <end position="70"/>
    </location>
</feature>
<keyword evidence="3" id="KW-1185">Reference proteome</keyword>
<dbReference type="AlphaFoldDB" id="A0A0W8I3K2"/>
<evidence type="ECO:0000313" key="3">
    <source>
        <dbReference type="Proteomes" id="UP000054837"/>
    </source>
</evidence>
<comment type="caution">
    <text evidence="2">The sequence shown here is derived from an EMBL/GenBank/DDBJ whole genome shotgun (WGS) entry which is preliminary data.</text>
</comment>
<feature type="compositionally biased region" description="Polar residues" evidence="1">
    <location>
        <begin position="163"/>
        <end position="181"/>
    </location>
</feature>